<dbReference type="AlphaFoldDB" id="A0A7V4A2B3"/>
<protein>
    <submittedName>
        <fullName evidence="2">Uncharacterized protein</fullName>
    </submittedName>
</protein>
<reference evidence="2" key="1">
    <citation type="journal article" date="2020" name="mSystems">
        <title>Genome- and Community-Level Interaction Insights into Carbon Utilization and Element Cycling Functions of Hydrothermarchaeota in Hydrothermal Sediment.</title>
        <authorList>
            <person name="Zhou Z."/>
            <person name="Liu Y."/>
            <person name="Xu W."/>
            <person name="Pan J."/>
            <person name="Luo Z.H."/>
            <person name="Li M."/>
        </authorList>
    </citation>
    <scope>NUCLEOTIDE SEQUENCE [LARGE SCALE GENOMIC DNA]</scope>
    <source>
        <strain evidence="3">SpSt-611</strain>
        <strain evidence="2">SpSt-679</strain>
    </source>
</reference>
<accession>A0A7V4A2B3</accession>
<keyword evidence="1" id="KW-0812">Transmembrane</keyword>
<comment type="caution">
    <text evidence="2">The sequence shown here is derived from an EMBL/GenBank/DDBJ whole genome shotgun (WGS) entry which is preliminary data.</text>
</comment>
<evidence type="ECO:0000313" key="3">
    <source>
        <dbReference type="EMBL" id="HGN85835.1"/>
    </source>
</evidence>
<feature type="transmembrane region" description="Helical" evidence="1">
    <location>
        <begin position="53"/>
        <end position="73"/>
    </location>
</feature>
<proteinExistence type="predicted"/>
<feature type="transmembrane region" description="Helical" evidence="1">
    <location>
        <begin position="85"/>
        <end position="107"/>
    </location>
</feature>
<name>A0A7V4A2B3_9DEIN</name>
<sequence>MKNTLRAAWSLVKRDALPVLIGVGPALLILALQGAAADVNTVKNALCKIYTDFLSNRGLIFSIILIIIAWAGYMIYMGKREATDVIVKSVIATAIILGATALAQSLIGGQQCQQAG</sequence>
<organism evidence="2">
    <name type="scientific">Thermus tengchongensis</name>
    <dbReference type="NCBI Taxonomy" id="1214928"/>
    <lineage>
        <taxon>Bacteria</taxon>
        <taxon>Thermotogati</taxon>
        <taxon>Deinococcota</taxon>
        <taxon>Deinococci</taxon>
        <taxon>Thermales</taxon>
        <taxon>Thermaceae</taxon>
        <taxon>Thermus</taxon>
    </lineage>
</organism>
<dbReference type="InterPro" id="IPR007039">
    <property type="entry name" value="TrbC/VirB2"/>
</dbReference>
<gene>
    <name evidence="3" type="ORF">ENT80_06665</name>
    <name evidence="2" type="ORF">ENU54_08135</name>
</gene>
<keyword evidence="1" id="KW-1133">Transmembrane helix</keyword>
<dbReference type="EMBL" id="DTCX01000456">
    <property type="protein sequence ID" value="HGL50539.1"/>
    <property type="molecule type" value="Genomic_DNA"/>
</dbReference>
<evidence type="ECO:0000256" key="1">
    <source>
        <dbReference type="SAM" id="Phobius"/>
    </source>
</evidence>
<keyword evidence="1" id="KW-0472">Membrane</keyword>
<dbReference type="Pfam" id="PF04956">
    <property type="entry name" value="TrbC"/>
    <property type="match status" value="1"/>
</dbReference>
<dbReference type="EMBL" id="DTAB01000380">
    <property type="protein sequence ID" value="HGN85835.1"/>
    <property type="molecule type" value="Genomic_DNA"/>
</dbReference>
<evidence type="ECO:0000313" key="2">
    <source>
        <dbReference type="EMBL" id="HGL50539.1"/>
    </source>
</evidence>